<name>A0ABS2LAP2_9CELL</name>
<dbReference type="PANTHER" id="PTHR34817:SF2">
    <property type="entry name" value="NUCLEOTIDYLTRANSFERASE"/>
    <property type="match status" value="1"/>
</dbReference>
<comment type="caution">
    <text evidence="1">The sequence shown here is derived from an EMBL/GenBank/DDBJ whole genome shotgun (WGS) entry which is preliminary data.</text>
</comment>
<gene>
    <name evidence="1" type="ORF">JOD49_000413</name>
</gene>
<evidence type="ECO:0000313" key="2">
    <source>
        <dbReference type="Proteomes" id="UP000698059"/>
    </source>
</evidence>
<dbReference type="RefSeq" id="WP_205305774.1">
    <property type="nucleotide sequence ID" value="NZ_BAAAVF010000010.1"/>
</dbReference>
<dbReference type="Pfam" id="PF10127">
    <property type="entry name" value="RlaP"/>
    <property type="match status" value="1"/>
</dbReference>
<dbReference type="Proteomes" id="UP000698059">
    <property type="component" value="Unassembled WGS sequence"/>
</dbReference>
<keyword evidence="2" id="KW-1185">Reference proteome</keyword>
<protein>
    <submittedName>
        <fullName evidence="1">Nucleotidyltransferase</fullName>
    </submittedName>
</protein>
<accession>A0ABS2LAP2</accession>
<sequence>MRTIPSSLDPVVVATIDDRLDAVSDRERVAIVWAVESGSRAWGFPSPDSDYDCRFVFVRTAEDYLDPWPRRDVIETPLDPVLDVNGWDLVKAVRLLVKGNATLVEWLASPIVYRGDAELRDELLALARDVVDRAALVRHYAHVGAGQHARWADGGRGLKKAFYALRPAAVLRWLRVHPGSMPPMDLRTLLAQGEAPVGLRDAVEELVALKAVTREMGSGAVPEVISRFVADELELARQVGAWSGASAGTGEPTVTGDRTEARERAAEFFRSAVARYAPVRLGA</sequence>
<dbReference type="PANTHER" id="PTHR34817">
    <property type="entry name" value="NUCLEOTIDYLTRANSFERASE"/>
    <property type="match status" value="1"/>
</dbReference>
<dbReference type="InterPro" id="IPR018775">
    <property type="entry name" value="RlaP"/>
</dbReference>
<proteinExistence type="predicted"/>
<organism evidence="1 2">
    <name type="scientific">Oerskovia jenensis</name>
    <dbReference type="NCBI Taxonomy" id="162169"/>
    <lineage>
        <taxon>Bacteria</taxon>
        <taxon>Bacillati</taxon>
        <taxon>Actinomycetota</taxon>
        <taxon>Actinomycetes</taxon>
        <taxon>Micrococcales</taxon>
        <taxon>Cellulomonadaceae</taxon>
        <taxon>Oerskovia</taxon>
    </lineage>
</organism>
<dbReference type="EMBL" id="JAFBBO010000001">
    <property type="protein sequence ID" value="MBM7477493.1"/>
    <property type="molecule type" value="Genomic_DNA"/>
</dbReference>
<evidence type="ECO:0000313" key="1">
    <source>
        <dbReference type="EMBL" id="MBM7477493.1"/>
    </source>
</evidence>
<reference evidence="1 2" key="1">
    <citation type="submission" date="2021-01" db="EMBL/GenBank/DDBJ databases">
        <title>Sequencing the genomes of 1000 actinobacteria strains.</title>
        <authorList>
            <person name="Klenk H.-P."/>
        </authorList>
    </citation>
    <scope>NUCLEOTIDE SEQUENCE [LARGE SCALE GENOMIC DNA]</scope>
    <source>
        <strain evidence="1 2">DSM 46000</strain>
    </source>
</reference>